<dbReference type="Pfam" id="PF04341">
    <property type="entry name" value="DUF485"/>
    <property type="match status" value="1"/>
</dbReference>
<organism evidence="2 3">
    <name type="scientific">Prosthecodimorpha staleyi</name>
    <dbReference type="NCBI Taxonomy" id="2840188"/>
    <lineage>
        <taxon>Bacteria</taxon>
        <taxon>Pseudomonadati</taxon>
        <taxon>Pseudomonadota</taxon>
        <taxon>Alphaproteobacteria</taxon>
        <taxon>Hyphomicrobiales</taxon>
        <taxon>Ancalomicrobiaceae</taxon>
        <taxon>Prosthecodimorpha</taxon>
    </lineage>
</organism>
<keyword evidence="1" id="KW-1133">Transmembrane helix</keyword>
<feature type="transmembrane region" description="Helical" evidence="1">
    <location>
        <begin position="39"/>
        <end position="60"/>
    </location>
</feature>
<evidence type="ECO:0000313" key="3">
    <source>
        <dbReference type="Proteomes" id="UP000766595"/>
    </source>
</evidence>
<dbReference type="InterPro" id="IPR052959">
    <property type="entry name" value="Inner_membrane_assoc"/>
</dbReference>
<comment type="caution">
    <text evidence="2">The sequence shown here is derived from an EMBL/GenBank/DDBJ whole genome shotgun (WGS) entry which is preliminary data.</text>
</comment>
<feature type="transmembrane region" description="Helical" evidence="1">
    <location>
        <begin position="72"/>
        <end position="96"/>
    </location>
</feature>
<dbReference type="InterPro" id="IPR007436">
    <property type="entry name" value="DUF485"/>
</dbReference>
<dbReference type="Proteomes" id="UP000766595">
    <property type="component" value="Unassembled WGS sequence"/>
</dbReference>
<evidence type="ECO:0000313" key="2">
    <source>
        <dbReference type="EMBL" id="MBT9292477.1"/>
    </source>
</evidence>
<gene>
    <name evidence="2" type="ORF">KL771_23645</name>
</gene>
<dbReference type="GO" id="GO:0005886">
    <property type="term" value="C:plasma membrane"/>
    <property type="evidence" value="ECO:0007669"/>
    <property type="project" value="TreeGrafter"/>
</dbReference>
<keyword evidence="1" id="KW-0472">Membrane</keyword>
<dbReference type="PANTHER" id="PTHR38598:SF1">
    <property type="entry name" value="INNER MEMBRANE PROTEIN YJCH"/>
    <property type="match status" value="1"/>
</dbReference>
<keyword evidence="1" id="KW-0812">Transmembrane</keyword>
<keyword evidence="3" id="KW-1185">Reference proteome</keyword>
<name>A0A947DB94_9HYPH</name>
<reference evidence="2 3" key="1">
    <citation type="submission" date="2021-06" db="EMBL/GenBank/DDBJ databases">
        <authorList>
            <person name="Grouzdev D.S."/>
            <person name="Koziaeva V."/>
        </authorList>
    </citation>
    <scope>NUCLEOTIDE SEQUENCE [LARGE SCALE GENOMIC DNA]</scope>
    <source>
        <strain evidence="2 3">22</strain>
    </source>
</reference>
<evidence type="ECO:0000256" key="1">
    <source>
        <dbReference type="SAM" id="Phobius"/>
    </source>
</evidence>
<sequence length="116" mass="12959">MPVRRRTIVDGRSDVQSDLVERVRSNPKFQELVTKRTSFGWTLTFVMLAIYYGFIMVVAYKKEWLAIKLGSGVMTLGIPVGVAVILSAFILTGIYVARANRDYDALIAAIKEDASK</sequence>
<accession>A0A947DB94</accession>
<dbReference type="PANTHER" id="PTHR38598">
    <property type="entry name" value="INNER MEMBRANE PROTEIN YJCH"/>
    <property type="match status" value="1"/>
</dbReference>
<protein>
    <submittedName>
        <fullName evidence="2">DUF485 domain-containing protein</fullName>
    </submittedName>
</protein>
<dbReference type="AlphaFoldDB" id="A0A947DB94"/>
<dbReference type="EMBL" id="JAHHZF010000013">
    <property type="protein sequence ID" value="MBT9292477.1"/>
    <property type="molecule type" value="Genomic_DNA"/>
</dbReference>
<proteinExistence type="predicted"/>